<dbReference type="PANTHER" id="PTHR30069">
    <property type="entry name" value="TONB-DEPENDENT OUTER MEMBRANE RECEPTOR"/>
    <property type="match status" value="1"/>
</dbReference>
<evidence type="ECO:0000256" key="7">
    <source>
        <dbReference type="SAM" id="SignalP"/>
    </source>
</evidence>
<dbReference type="Pfam" id="PF25183">
    <property type="entry name" value="OMP_b-brl_4"/>
    <property type="match status" value="2"/>
</dbReference>
<sequence>MRRNLYASVALVPMAVLSAHLGWAQGATTSAMNGVITDKSGAGLPGATVIAVHTPTNTQYVAPTNSEGRFNIQGMRVGGPYTVRVTFIGYADAVRENITLSLGQNQRLDINLSEATQQLNEVVVSGARDEVINSGRTGAATSVSREQIQRLPTLNRSLQDFIRVSPQASGGGSSSLGGANNRYNNITIDGAVNNDVFGLAGSGTPGGQSGTAPISLDAIQELQIVLAPYDVTLGNFTGGGINAVTRSGTNDLSASIYGFGRNQSIVGRSVTDNSKAAEFYNYQSGARVGGAIVKDKVFFFLNAEISRRSEPLSFVPGSTGTLLDPTVISTIASTALSRYGYDVGTSGEINRLTESNKIFGRLDFNLSENHQLTVRHNFVKAFDDNISRTATALRFGSNSYKFNNVTNSSVAELNSRFGTTSNKLLLSYSRIRDTRGTPNALFPTFEINQAGNRYTFGTERSSGFNELDQDIFEFTDNVTKAVGKHTLTLGTHNEFFKFRNLFINNGVGYYQFPTLDAFLNSQPNRLQAAYAKADNGEASFSAMQMGIYAQDEFSPVENLRLTLGVRVDAPFFFDKPPVNEGVSKQYGSNISTKNTPNGQLLWAPRLGFNWDVNNDTKIQVRGGTGIFTGRVPFVWISNSFTNSGLIQGAVDAAPMTSGTGAGATTTYPPIVTDPAQIPSVFTSPPYRPVATSEINVLDKDFKLPQVWRTNLAVDFRLPGDVVATLEGIYTKTLNDIYYQNINLVAPVGRLAGPDQRPVYANTTNAAERRINQDYTNVLQLQNTNKGYRYNATAQLQKQFKSGLNTSVAYTYGVSKEVNSGASSTALSNWQFNQVQFDPNNPELGYSVNDRRHRILATGGYTFRYAGDKLATNISVIYEGLAGSPIAYVYGAGGRDLNNDGAFTNDLIYIPRDVRNPDEIRLVVTPGTGANADKRTLTEIQDQLDAFIENDPYLRKHRGQYAERFAARTPWTQQVDIRVAQDFNFMAGGKKNTLQVSFDIQNVGNLINDEWGRQYSVSNNAIELLRPETIGGNNVRPTFSFPATFAANKNVGYNIAPFNSRWQGQLGVRYSFN</sequence>
<dbReference type="Gene3D" id="2.60.40.1120">
    <property type="entry name" value="Carboxypeptidase-like, regulatory domain"/>
    <property type="match status" value="1"/>
</dbReference>
<keyword evidence="4" id="KW-0812">Transmembrane</keyword>
<dbReference type="Gene3D" id="2.40.170.20">
    <property type="entry name" value="TonB-dependent receptor, beta-barrel domain"/>
    <property type="match status" value="1"/>
</dbReference>
<evidence type="ECO:0000256" key="2">
    <source>
        <dbReference type="ARBA" id="ARBA00022448"/>
    </source>
</evidence>
<keyword evidence="10" id="KW-1185">Reference proteome</keyword>
<dbReference type="OrthoDB" id="9768147at2"/>
<name>A0A212TPE5_9BACT</name>
<dbReference type="InterPro" id="IPR039426">
    <property type="entry name" value="TonB-dep_rcpt-like"/>
</dbReference>
<evidence type="ECO:0000313" key="10">
    <source>
        <dbReference type="Proteomes" id="UP000198131"/>
    </source>
</evidence>
<dbReference type="GO" id="GO:0015344">
    <property type="term" value="F:siderophore uptake transmembrane transporter activity"/>
    <property type="evidence" value="ECO:0007669"/>
    <property type="project" value="TreeGrafter"/>
</dbReference>
<dbReference type="PANTHER" id="PTHR30069:SF46">
    <property type="entry name" value="OAR PROTEIN"/>
    <property type="match status" value="1"/>
</dbReference>
<keyword evidence="2" id="KW-0813">Transport</keyword>
<dbReference type="AlphaFoldDB" id="A0A212TPE5"/>
<evidence type="ECO:0000256" key="5">
    <source>
        <dbReference type="ARBA" id="ARBA00023136"/>
    </source>
</evidence>
<feature type="domain" description="TonB-dependent transporter Oar-like beta-barrel" evidence="8">
    <location>
        <begin position="352"/>
        <end position="1007"/>
    </location>
</feature>
<dbReference type="InterPro" id="IPR036942">
    <property type="entry name" value="Beta-barrel_TonB_sf"/>
</dbReference>
<protein>
    <submittedName>
        <fullName evidence="9">TonB-dependent Receptor Plug Domain</fullName>
    </submittedName>
</protein>
<accession>A0A212TPE5</accession>
<dbReference type="InterPro" id="IPR008969">
    <property type="entry name" value="CarboxyPept-like_regulatory"/>
</dbReference>
<dbReference type="GO" id="GO:0009279">
    <property type="term" value="C:cell outer membrane"/>
    <property type="evidence" value="ECO:0007669"/>
    <property type="project" value="UniProtKB-SubCell"/>
</dbReference>
<dbReference type="InterPro" id="IPR057601">
    <property type="entry name" value="Oar-like_b-barrel"/>
</dbReference>
<dbReference type="GO" id="GO:0044718">
    <property type="term" value="P:siderophore transmembrane transport"/>
    <property type="evidence" value="ECO:0007669"/>
    <property type="project" value="TreeGrafter"/>
</dbReference>
<keyword evidence="3" id="KW-1134">Transmembrane beta strand</keyword>
<reference evidence="10" key="1">
    <citation type="submission" date="2017-06" db="EMBL/GenBank/DDBJ databases">
        <authorList>
            <person name="Varghese N."/>
            <person name="Submissions S."/>
        </authorList>
    </citation>
    <scope>NUCLEOTIDE SEQUENCE [LARGE SCALE GENOMIC DNA]</scope>
    <source>
        <strain evidence="10">DSM 11116</strain>
    </source>
</reference>
<dbReference type="InterPro" id="IPR037066">
    <property type="entry name" value="Plug_dom_sf"/>
</dbReference>
<evidence type="ECO:0000313" key="9">
    <source>
        <dbReference type="EMBL" id="SNC67790.1"/>
    </source>
</evidence>
<dbReference type="SUPFAM" id="SSF49464">
    <property type="entry name" value="Carboxypeptidase regulatory domain-like"/>
    <property type="match status" value="1"/>
</dbReference>
<proteinExistence type="predicted"/>
<organism evidence="9 10">
    <name type="scientific">Hymenobacter gelipurpurascens</name>
    <dbReference type="NCBI Taxonomy" id="89968"/>
    <lineage>
        <taxon>Bacteria</taxon>
        <taxon>Pseudomonadati</taxon>
        <taxon>Bacteroidota</taxon>
        <taxon>Cytophagia</taxon>
        <taxon>Cytophagales</taxon>
        <taxon>Hymenobacteraceae</taxon>
        <taxon>Hymenobacter</taxon>
    </lineage>
</organism>
<comment type="subcellular location">
    <subcellularLocation>
        <location evidence="1">Cell outer membrane</location>
        <topology evidence="1">Multi-pass membrane protein</topology>
    </subcellularLocation>
</comment>
<dbReference type="RefSeq" id="WP_088843316.1">
    <property type="nucleotide sequence ID" value="NZ_FYEW01000001.1"/>
</dbReference>
<dbReference type="Pfam" id="PF13620">
    <property type="entry name" value="CarboxypepD_reg"/>
    <property type="match status" value="1"/>
</dbReference>
<evidence type="ECO:0000256" key="3">
    <source>
        <dbReference type="ARBA" id="ARBA00022452"/>
    </source>
</evidence>
<keyword evidence="7" id="KW-0732">Signal</keyword>
<evidence type="ECO:0000259" key="8">
    <source>
        <dbReference type="Pfam" id="PF25183"/>
    </source>
</evidence>
<feature type="chain" id="PRO_5012352199" evidence="7">
    <location>
        <begin position="25"/>
        <end position="1072"/>
    </location>
</feature>
<dbReference type="Proteomes" id="UP000198131">
    <property type="component" value="Unassembled WGS sequence"/>
</dbReference>
<dbReference type="SUPFAM" id="SSF56935">
    <property type="entry name" value="Porins"/>
    <property type="match status" value="1"/>
</dbReference>
<feature type="domain" description="TonB-dependent transporter Oar-like beta-barrel" evidence="8">
    <location>
        <begin position="244"/>
        <end position="313"/>
    </location>
</feature>
<keyword evidence="9" id="KW-0675">Receptor</keyword>
<gene>
    <name evidence="9" type="ORF">SAMN06265337_2072</name>
</gene>
<keyword evidence="5" id="KW-0472">Membrane</keyword>
<feature type="signal peptide" evidence="7">
    <location>
        <begin position="1"/>
        <end position="24"/>
    </location>
</feature>
<keyword evidence="6" id="KW-0998">Cell outer membrane</keyword>
<evidence type="ECO:0000256" key="1">
    <source>
        <dbReference type="ARBA" id="ARBA00004571"/>
    </source>
</evidence>
<evidence type="ECO:0000256" key="6">
    <source>
        <dbReference type="ARBA" id="ARBA00023237"/>
    </source>
</evidence>
<dbReference type="EMBL" id="FYEW01000001">
    <property type="protein sequence ID" value="SNC67790.1"/>
    <property type="molecule type" value="Genomic_DNA"/>
</dbReference>
<evidence type="ECO:0000256" key="4">
    <source>
        <dbReference type="ARBA" id="ARBA00022692"/>
    </source>
</evidence>
<dbReference type="Gene3D" id="2.170.130.10">
    <property type="entry name" value="TonB-dependent receptor, plug domain"/>
    <property type="match status" value="1"/>
</dbReference>